<dbReference type="Proteomes" id="UP000198546">
    <property type="component" value="Chromosome i"/>
</dbReference>
<proteinExistence type="predicted"/>
<dbReference type="GO" id="GO:0005737">
    <property type="term" value="C:cytoplasm"/>
    <property type="evidence" value="ECO:0007669"/>
    <property type="project" value="TreeGrafter"/>
</dbReference>
<feature type="domain" description="N-acetyltransferase" evidence="1">
    <location>
        <begin position="16"/>
        <end position="157"/>
    </location>
</feature>
<dbReference type="RefSeq" id="WP_197679224.1">
    <property type="nucleotide sequence ID" value="NZ_LT629688.1"/>
</dbReference>
<dbReference type="PANTHER" id="PTHR43441:SF10">
    <property type="entry name" value="ACETYLTRANSFERASE"/>
    <property type="match status" value="1"/>
</dbReference>
<dbReference type="Gene3D" id="3.40.630.30">
    <property type="match status" value="1"/>
</dbReference>
<keyword evidence="2" id="KW-0808">Transferase</keyword>
<keyword evidence="3" id="KW-1185">Reference proteome</keyword>
<dbReference type="EMBL" id="LT629688">
    <property type="protein sequence ID" value="SDD57735.1"/>
    <property type="molecule type" value="Genomic_DNA"/>
</dbReference>
<dbReference type="CDD" id="cd04301">
    <property type="entry name" value="NAT_SF"/>
    <property type="match status" value="1"/>
</dbReference>
<accession>A0A1G6VY67</accession>
<dbReference type="SUPFAM" id="SSF55729">
    <property type="entry name" value="Acyl-CoA N-acyltransferases (Nat)"/>
    <property type="match status" value="1"/>
</dbReference>
<dbReference type="STRING" id="675864.SAMN04489747_1271"/>
<evidence type="ECO:0000313" key="3">
    <source>
        <dbReference type="Proteomes" id="UP000198546"/>
    </source>
</evidence>
<protein>
    <submittedName>
        <fullName evidence="2">Protein N-acetyltransferase, RimJ/RimL family</fullName>
    </submittedName>
</protein>
<evidence type="ECO:0000313" key="2">
    <source>
        <dbReference type="EMBL" id="SDD57735.1"/>
    </source>
</evidence>
<dbReference type="PANTHER" id="PTHR43441">
    <property type="entry name" value="RIBOSOMAL-PROTEIN-SERINE ACETYLTRANSFERASE"/>
    <property type="match status" value="1"/>
</dbReference>
<gene>
    <name evidence="2" type="ORF">SAMN04489747_1271</name>
</gene>
<dbReference type="PROSITE" id="PS51186">
    <property type="entry name" value="GNAT"/>
    <property type="match status" value="1"/>
</dbReference>
<dbReference type="Pfam" id="PF13302">
    <property type="entry name" value="Acetyltransf_3"/>
    <property type="match status" value="1"/>
</dbReference>
<dbReference type="GO" id="GO:0008999">
    <property type="term" value="F:protein-N-terminal-alanine acetyltransferase activity"/>
    <property type="evidence" value="ECO:0007669"/>
    <property type="project" value="TreeGrafter"/>
</dbReference>
<dbReference type="GO" id="GO:1990189">
    <property type="term" value="F:protein N-terminal-serine acetyltransferase activity"/>
    <property type="evidence" value="ECO:0007669"/>
    <property type="project" value="TreeGrafter"/>
</dbReference>
<evidence type="ECO:0000259" key="1">
    <source>
        <dbReference type="PROSITE" id="PS51186"/>
    </source>
</evidence>
<organism evidence="2 3">
    <name type="scientific">Auraticoccus monumenti</name>
    <dbReference type="NCBI Taxonomy" id="675864"/>
    <lineage>
        <taxon>Bacteria</taxon>
        <taxon>Bacillati</taxon>
        <taxon>Actinomycetota</taxon>
        <taxon>Actinomycetes</taxon>
        <taxon>Propionibacteriales</taxon>
        <taxon>Propionibacteriaceae</taxon>
        <taxon>Auraticoccus</taxon>
    </lineage>
</organism>
<reference evidence="2 3" key="1">
    <citation type="submission" date="2016-10" db="EMBL/GenBank/DDBJ databases">
        <authorList>
            <person name="de Groot N.N."/>
        </authorList>
    </citation>
    <scope>NUCLEOTIDE SEQUENCE [LARGE SCALE GENOMIC DNA]</scope>
    <source>
        <strain evidence="2 3">MON 2.2</strain>
    </source>
</reference>
<sequence>MELLRPWGLDDAGDLVRARASHPDLARQLAPIEDQVVARSWVRDRQRDPYGVFLAIEVDGHAVGQVAVSHLDPRHGTGWLSYWVAADHRRRGLAGRCAATVADWALDVLGLHRLELGHRVDNTASARVAEVAGFVAEGVEREKFHHDGARHDVRTMARLVSDPRPSHVPVELRLPTTGPGAVRLGPGGIVGA</sequence>
<name>A0A1G6VY67_9ACTN</name>
<dbReference type="InterPro" id="IPR000182">
    <property type="entry name" value="GNAT_dom"/>
</dbReference>
<dbReference type="InterPro" id="IPR016181">
    <property type="entry name" value="Acyl_CoA_acyltransferase"/>
</dbReference>
<dbReference type="AlphaFoldDB" id="A0A1G6VY67"/>
<dbReference type="InterPro" id="IPR051908">
    <property type="entry name" value="Ribosomal_N-acetyltransferase"/>
</dbReference>